<proteinExistence type="inferred from homology"/>
<dbReference type="Pfam" id="PF00107">
    <property type="entry name" value="ADH_zinc_N"/>
    <property type="match status" value="1"/>
</dbReference>
<comment type="cofactor">
    <cofactor evidence="1 8">
        <name>Zn(2+)</name>
        <dbReference type="ChEBI" id="CHEBI:29105"/>
    </cofactor>
</comment>
<dbReference type="SUPFAM" id="SSF50129">
    <property type="entry name" value="GroES-like"/>
    <property type="match status" value="1"/>
</dbReference>
<dbReference type="EMBL" id="MFKF01000097">
    <property type="protein sequence ID" value="OGG54745.1"/>
    <property type="molecule type" value="Genomic_DNA"/>
</dbReference>
<keyword evidence="4 8" id="KW-0862">Zinc</keyword>
<reference evidence="10 11" key="1">
    <citation type="journal article" date="2016" name="Nat. Commun.">
        <title>Thousands of microbial genomes shed light on interconnected biogeochemical processes in an aquifer system.</title>
        <authorList>
            <person name="Anantharaman K."/>
            <person name="Brown C.T."/>
            <person name="Hug L.A."/>
            <person name="Sharon I."/>
            <person name="Castelle C.J."/>
            <person name="Probst A.J."/>
            <person name="Thomas B.C."/>
            <person name="Singh A."/>
            <person name="Wilkins M.J."/>
            <person name="Karaoz U."/>
            <person name="Brodie E.L."/>
            <person name="Williams K.H."/>
            <person name="Hubbard S.S."/>
            <person name="Banfield J.F."/>
        </authorList>
    </citation>
    <scope>NUCLEOTIDE SEQUENCE [LARGE SCALE GENOMIC DNA]</scope>
    <source>
        <strain evidence="11">RIFCSPLOWO2_12_FULL_64_10</strain>
    </source>
</reference>
<evidence type="ECO:0000313" key="11">
    <source>
        <dbReference type="Proteomes" id="UP000178606"/>
    </source>
</evidence>
<accession>A0A1F6D022</accession>
<protein>
    <recommendedName>
        <fullName evidence="7">L-threonine 3-dehydrogenase</fullName>
        <ecNumber evidence="7">1.1.1.103</ecNumber>
    </recommendedName>
</protein>
<dbReference type="PANTHER" id="PTHR43401:SF2">
    <property type="entry name" value="L-THREONINE 3-DEHYDROGENASE"/>
    <property type="match status" value="1"/>
</dbReference>
<evidence type="ECO:0000256" key="2">
    <source>
        <dbReference type="ARBA" id="ARBA00022490"/>
    </source>
</evidence>
<evidence type="ECO:0000256" key="8">
    <source>
        <dbReference type="RuleBase" id="RU361277"/>
    </source>
</evidence>
<keyword evidence="6" id="KW-0520">NAD</keyword>
<sequence>MSEKMSAILKKRPEPGVVIEDVDIPRIGHHDVLIKVRTTSICGTDLHIYSWDQWSQNRIRPPQILGHEFCGDVVEVGSAVESIRVGDFVSAETHIVCHVCFQCRTGQAHVCQNCKIIGVDRDGSFAEYVVVPELAVWKNSPDLRPDLASVQEPLGNAVQATLVEDVAGKTVAVLGCGPTGLFATGVAKACGATAVFAADVNDYRLGLAQKMGAAQTYNPRTGRQALSDWIVEANEGYGVDVVLEMSGSPDATRSAFRAVRNGGRVTLFGIPSKPVELDVAEGIIFKGVTIYGVTGRKLFDTWYRTRWFLESGVLDISPVITHRLTFDRIDEAMGLMAAGQCGKIVLTP</sequence>
<keyword evidence="2" id="KW-0963">Cytoplasm</keyword>
<dbReference type="GO" id="GO:0006567">
    <property type="term" value="P:L-threonine catabolic process"/>
    <property type="evidence" value="ECO:0007669"/>
    <property type="project" value="UniProtKB-UniRule"/>
</dbReference>
<dbReference type="InterPro" id="IPR013149">
    <property type="entry name" value="ADH-like_C"/>
</dbReference>
<dbReference type="SMART" id="SM00829">
    <property type="entry name" value="PKS_ER"/>
    <property type="match status" value="1"/>
</dbReference>
<gene>
    <name evidence="10" type="ORF">A3F84_25995</name>
</gene>
<comment type="caution">
    <text evidence="10">The sequence shown here is derived from an EMBL/GenBank/DDBJ whole genome shotgun (WGS) entry which is preliminary data.</text>
</comment>
<dbReference type="Gene3D" id="3.90.180.10">
    <property type="entry name" value="Medium-chain alcohol dehydrogenases, catalytic domain"/>
    <property type="match status" value="1"/>
</dbReference>
<keyword evidence="5" id="KW-0560">Oxidoreductase</keyword>
<keyword evidence="3 8" id="KW-0479">Metal-binding</keyword>
<dbReference type="InterPro" id="IPR050129">
    <property type="entry name" value="Zn_alcohol_dh"/>
</dbReference>
<evidence type="ECO:0000313" key="10">
    <source>
        <dbReference type="EMBL" id="OGG54745.1"/>
    </source>
</evidence>
<dbReference type="InterPro" id="IPR013154">
    <property type="entry name" value="ADH-like_N"/>
</dbReference>
<dbReference type="NCBIfam" id="TIGR00692">
    <property type="entry name" value="tdh"/>
    <property type="match status" value="1"/>
</dbReference>
<evidence type="ECO:0000256" key="7">
    <source>
        <dbReference type="NCBIfam" id="TIGR00692"/>
    </source>
</evidence>
<dbReference type="PROSITE" id="PS00059">
    <property type="entry name" value="ADH_ZINC"/>
    <property type="match status" value="1"/>
</dbReference>
<evidence type="ECO:0000256" key="6">
    <source>
        <dbReference type="ARBA" id="ARBA00023027"/>
    </source>
</evidence>
<dbReference type="InterPro" id="IPR011032">
    <property type="entry name" value="GroES-like_sf"/>
</dbReference>
<dbReference type="Proteomes" id="UP000178606">
    <property type="component" value="Unassembled WGS sequence"/>
</dbReference>
<dbReference type="InterPro" id="IPR036291">
    <property type="entry name" value="NAD(P)-bd_dom_sf"/>
</dbReference>
<dbReference type="NCBIfam" id="NF003808">
    <property type="entry name" value="PRK05396.1"/>
    <property type="match status" value="1"/>
</dbReference>
<evidence type="ECO:0000256" key="5">
    <source>
        <dbReference type="ARBA" id="ARBA00023002"/>
    </source>
</evidence>
<evidence type="ECO:0000256" key="3">
    <source>
        <dbReference type="ARBA" id="ARBA00022723"/>
    </source>
</evidence>
<organism evidence="10 11">
    <name type="scientific">Handelsmanbacteria sp. (strain RIFCSPLOWO2_12_FULL_64_10)</name>
    <dbReference type="NCBI Taxonomy" id="1817868"/>
    <lineage>
        <taxon>Bacteria</taxon>
        <taxon>Candidatus Handelsmaniibacteriota</taxon>
    </lineage>
</organism>
<name>A0A1F6D022_HANXR</name>
<dbReference type="Gene3D" id="3.40.50.720">
    <property type="entry name" value="NAD(P)-binding Rossmann-like Domain"/>
    <property type="match status" value="1"/>
</dbReference>
<dbReference type="Pfam" id="PF08240">
    <property type="entry name" value="ADH_N"/>
    <property type="match status" value="1"/>
</dbReference>
<dbReference type="AlphaFoldDB" id="A0A1F6D022"/>
<evidence type="ECO:0000256" key="1">
    <source>
        <dbReference type="ARBA" id="ARBA00001947"/>
    </source>
</evidence>
<dbReference type="EC" id="1.1.1.103" evidence="7"/>
<dbReference type="GO" id="GO:0008743">
    <property type="term" value="F:L-threonine 3-dehydrogenase activity"/>
    <property type="evidence" value="ECO:0007669"/>
    <property type="project" value="UniProtKB-UniRule"/>
</dbReference>
<evidence type="ECO:0000259" key="9">
    <source>
        <dbReference type="SMART" id="SM00829"/>
    </source>
</evidence>
<dbReference type="GO" id="GO:0008270">
    <property type="term" value="F:zinc ion binding"/>
    <property type="evidence" value="ECO:0007669"/>
    <property type="project" value="InterPro"/>
</dbReference>
<dbReference type="InterPro" id="IPR004627">
    <property type="entry name" value="L-Threonine_3-DHase"/>
</dbReference>
<comment type="similarity">
    <text evidence="8">Belongs to the zinc-containing alcohol dehydrogenase family.</text>
</comment>
<evidence type="ECO:0000256" key="4">
    <source>
        <dbReference type="ARBA" id="ARBA00022833"/>
    </source>
</evidence>
<feature type="domain" description="Enoyl reductase (ER)" evidence="9">
    <location>
        <begin position="16"/>
        <end position="346"/>
    </location>
</feature>
<dbReference type="PANTHER" id="PTHR43401">
    <property type="entry name" value="L-THREONINE 3-DEHYDROGENASE"/>
    <property type="match status" value="1"/>
</dbReference>
<dbReference type="InterPro" id="IPR020843">
    <property type="entry name" value="ER"/>
</dbReference>
<dbReference type="SUPFAM" id="SSF51735">
    <property type="entry name" value="NAD(P)-binding Rossmann-fold domains"/>
    <property type="match status" value="1"/>
</dbReference>
<dbReference type="InterPro" id="IPR002328">
    <property type="entry name" value="ADH_Zn_CS"/>
</dbReference>